<evidence type="ECO:0000259" key="2">
    <source>
        <dbReference type="Pfam" id="PF25054"/>
    </source>
</evidence>
<name>A0A8T3AGJ9_DENNO</name>
<dbReference type="EMBL" id="JAGYWB010000017">
    <property type="protein sequence ID" value="KAI0495293.1"/>
    <property type="molecule type" value="Genomic_DNA"/>
</dbReference>
<feature type="compositionally biased region" description="Basic and acidic residues" evidence="1">
    <location>
        <begin position="120"/>
        <end position="138"/>
    </location>
</feature>
<feature type="domain" description="PHD-type zinc finger plants" evidence="2">
    <location>
        <begin position="23"/>
        <end position="65"/>
    </location>
</feature>
<gene>
    <name evidence="3" type="ORF">KFK09_025443</name>
</gene>
<keyword evidence="4" id="KW-1185">Reference proteome</keyword>
<accession>A0A8T3AGJ9</accession>
<evidence type="ECO:0000313" key="3">
    <source>
        <dbReference type="EMBL" id="KAI0495293.1"/>
    </source>
</evidence>
<sequence>MGSKGGGALQSPSSPSSPSVVCCMCGDRGLSRELFRCKLCVFRSQHKYCSDLYPSAEVYRACNWCLREESGSRLLLVEQTTVDRIISVSPSPVGGTSSGLKLARGAFSPQLLNKPVKKQRLGDRRPQPPADSGDRGSWEELSPGSGRGRQVFRGKVRRYKLLEEFSS</sequence>
<dbReference type="PANTHER" id="PTHR33779">
    <property type="entry name" value="EXPRESSED PROTEIN"/>
    <property type="match status" value="1"/>
</dbReference>
<feature type="region of interest" description="Disordered" evidence="1">
    <location>
        <begin position="115"/>
        <end position="149"/>
    </location>
</feature>
<evidence type="ECO:0000313" key="4">
    <source>
        <dbReference type="Proteomes" id="UP000829196"/>
    </source>
</evidence>
<dbReference type="OrthoDB" id="1935489at2759"/>
<comment type="caution">
    <text evidence="3">The sequence shown here is derived from an EMBL/GenBank/DDBJ whole genome shotgun (WGS) entry which is preliminary data.</text>
</comment>
<dbReference type="AlphaFoldDB" id="A0A8T3AGJ9"/>
<reference evidence="3" key="1">
    <citation type="journal article" date="2022" name="Front. Genet.">
        <title>Chromosome-Scale Assembly of the Dendrobium nobile Genome Provides Insights Into the Molecular Mechanism of the Biosynthesis of the Medicinal Active Ingredient of Dendrobium.</title>
        <authorList>
            <person name="Xu Q."/>
            <person name="Niu S.-C."/>
            <person name="Li K.-L."/>
            <person name="Zheng P.-J."/>
            <person name="Zhang X.-J."/>
            <person name="Jia Y."/>
            <person name="Liu Y."/>
            <person name="Niu Y.-X."/>
            <person name="Yu L.-H."/>
            <person name="Chen D.-F."/>
            <person name="Zhang G.-Q."/>
        </authorList>
    </citation>
    <scope>NUCLEOTIDE SEQUENCE</scope>
    <source>
        <tissue evidence="3">Leaf</tissue>
    </source>
</reference>
<evidence type="ECO:0000256" key="1">
    <source>
        <dbReference type="SAM" id="MobiDB-lite"/>
    </source>
</evidence>
<dbReference type="InterPro" id="IPR056874">
    <property type="entry name" value="PHD_dom_pln"/>
</dbReference>
<dbReference type="PANTHER" id="PTHR33779:SF1">
    <property type="entry name" value="EXPRESSED PROTEIN"/>
    <property type="match status" value="1"/>
</dbReference>
<protein>
    <recommendedName>
        <fullName evidence="2">PHD-type zinc finger plants domain-containing protein</fullName>
    </recommendedName>
</protein>
<dbReference type="Pfam" id="PF25054">
    <property type="entry name" value="PHD_pln"/>
    <property type="match status" value="1"/>
</dbReference>
<organism evidence="3 4">
    <name type="scientific">Dendrobium nobile</name>
    <name type="common">Orchid</name>
    <dbReference type="NCBI Taxonomy" id="94219"/>
    <lineage>
        <taxon>Eukaryota</taxon>
        <taxon>Viridiplantae</taxon>
        <taxon>Streptophyta</taxon>
        <taxon>Embryophyta</taxon>
        <taxon>Tracheophyta</taxon>
        <taxon>Spermatophyta</taxon>
        <taxon>Magnoliopsida</taxon>
        <taxon>Liliopsida</taxon>
        <taxon>Asparagales</taxon>
        <taxon>Orchidaceae</taxon>
        <taxon>Epidendroideae</taxon>
        <taxon>Malaxideae</taxon>
        <taxon>Dendrobiinae</taxon>
        <taxon>Dendrobium</taxon>
    </lineage>
</organism>
<proteinExistence type="predicted"/>
<dbReference type="Proteomes" id="UP000829196">
    <property type="component" value="Unassembled WGS sequence"/>
</dbReference>